<dbReference type="AlphaFoldDB" id="A0A1B2HUM8"/>
<evidence type="ECO:0000313" key="2">
    <source>
        <dbReference type="EMBL" id="ANZ41444.1"/>
    </source>
</evidence>
<gene>
    <name evidence="2" type="ORF">BBK82_41300</name>
</gene>
<evidence type="ECO:0000256" key="1">
    <source>
        <dbReference type="SAM" id="Phobius"/>
    </source>
</evidence>
<reference evidence="2 3" key="1">
    <citation type="submission" date="2016-07" db="EMBL/GenBank/DDBJ databases">
        <title>Complete genome sequence of the Lentzea guizhouensis DHS C013.</title>
        <authorList>
            <person name="Cao C."/>
        </authorList>
    </citation>
    <scope>NUCLEOTIDE SEQUENCE [LARGE SCALE GENOMIC DNA]</scope>
    <source>
        <strain evidence="2 3">DHS C013</strain>
    </source>
</reference>
<dbReference type="RefSeq" id="WP_065919779.1">
    <property type="nucleotide sequence ID" value="NZ_CP016793.1"/>
</dbReference>
<feature type="transmembrane region" description="Helical" evidence="1">
    <location>
        <begin position="133"/>
        <end position="154"/>
    </location>
</feature>
<dbReference type="Pfam" id="PF14329">
    <property type="entry name" value="DUF4386"/>
    <property type="match status" value="1"/>
</dbReference>
<keyword evidence="1" id="KW-0812">Transmembrane</keyword>
<proteinExistence type="predicted"/>
<dbReference type="InterPro" id="IPR025495">
    <property type="entry name" value="DUF4386"/>
</dbReference>
<keyword evidence="3" id="KW-1185">Reference proteome</keyword>
<feature type="transmembrane region" description="Helical" evidence="1">
    <location>
        <begin position="52"/>
        <end position="74"/>
    </location>
</feature>
<feature type="transmembrane region" description="Helical" evidence="1">
    <location>
        <begin position="86"/>
        <end position="113"/>
    </location>
</feature>
<dbReference type="Proteomes" id="UP000093053">
    <property type="component" value="Chromosome"/>
</dbReference>
<organism evidence="2 3">
    <name type="scientific">Lentzea guizhouensis</name>
    <dbReference type="NCBI Taxonomy" id="1586287"/>
    <lineage>
        <taxon>Bacteria</taxon>
        <taxon>Bacillati</taxon>
        <taxon>Actinomycetota</taxon>
        <taxon>Actinomycetes</taxon>
        <taxon>Pseudonocardiales</taxon>
        <taxon>Pseudonocardiaceae</taxon>
        <taxon>Lentzea</taxon>
    </lineage>
</organism>
<feature type="transmembrane region" description="Helical" evidence="1">
    <location>
        <begin position="161"/>
        <end position="183"/>
    </location>
</feature>
<accession>A0A1B2HUM8</accession>
<evidence type="ECO:0000313" key="3">
    <source>
        <dbReference type="Proteomes" id="UP000093053"/>
    </source>
</evidence>
<keyword evidence="1" id="KW-1133">Transmembrane helix</keyword>
<dbReference type="OrthoDB" id="1160166at2"/>
<protein>
    <recommendedName>
        <fullName evidence="4">DUF4386 domain-containing protein</fullName>
    </recommendedName>
</protein>
<sequence length="235" mass="24774">MTKPTTLARTAGLLYLVLVVLGTWAELVVRDNVHVPGDPATTAVNIVAHEALFRWGLAADVLMAVVFVLLGLALHRLLHHVDERAATALLVFVSVGAGSILLNLAFHVGALRVATDPAYADSIALLLLDLHGYGYTLGGVFFGLWLLPMGYLALRSALFPRLLGVLLVVGGFAWIADPVIAFALPGAPGLVRDLVSAPTSLAEFGLMLYLLIRGVRPPVPAGSESSSPVESSEGR</sequence>
<evidence type="ECO:0008006" key="4">
    <source>
        <dbReference type="Google" id="ProtNLM"/>
    </source>
</evidence>
<dbReference type="EMBL" id="CP016793">
    <property type="protein sequence ID" value="ANZ41444.1"/>
    <property type="molecule type" value="Genomic_DNA"/>
</dbReference>
<keyword evidence="1" id="KW-0472">Membrane</keyword>
<dbReference type="STRING" id="1586287.BBK82_41300"/>
<dbReference type="KEGG" id="led:BBK82_41300"/>
<feature type="transmembrane region" description="Helical" evidence="1">
    <location>
        <begin position="195"/>
        <end position="212"/>
    </location>
</feature>
<name>A0A1B2HUM8_9PSEU</name>